<accession>A0A9W9H9Q3</accession>
<dbReference type="RefSeq" id="XP_056524142.1">
    <property type="nucleotide sequence ID" value="XM_056662029.1"/>
</dbReference>
<feature type="compositionally biased region" description="Polar residues" evidence="1">
    <location>
        <begin position="229"/>
        <end position="242"/>
    </location>
</feature>
<evidence type="ECO:0000256" key="1">
    <source>
        <dbReference type="SAM" id="MobiDB-lite"/>
    </source>
</evidence>
<evidence type="ECO:0000313" key="2">
    <source>
        <dbReference type="EMBL" id="KAJ5142498.1"/>
    </source>
</evidence>
<organism evidence="2 3">
    <name type="scientific">Penicillium bovifimosum</name>
    <dbReference type="NCBI Taxonomy" id="126998"/>
    <lineage>
        <taxon>Eukaryota</taxon>
        <taxon>Fungi</taxon>
        <taxon>Dikarya</taxon>
        <taxon>Ascomycota</taxon>
        <taxon>Pezizomycotina</taxon>
        <taxon>Eurotiomycetes</taxon>
        <taxon>Eurotiomycetidae</taxon>
        <taxon>Eurotiales</taxon>
        <taxon>Aspergillaceae</taxon>
        <taxon>Penicillium</taxon>
    </lineage>
</organism>
<dbReference type="Proteomes" id="UP001149079">
    <property type="component" value="Unassembled WGS sequence"/>
</dbReference>
<protein>
    <submittedName>
        <fullName evidence="2">Uncharacterized protein</fullName>
    </submittedName>
</protein>
<proteinExistence type="predicted"/>
<gene>
    <name evidence="2" type="ORF">N7515_001285</name>
</gene>
<sequence length="250" mass="28020">MELHHSTEKQTSNLQTIITARLSDFVRELTPMIETVQFGRLQFTDGGYNALESATRDLAKLSNSIADEVKALGKRRASAVVTEGQKLLSRAETTKAELMKSQKTRGLVFIRNIQLFFNPPAASKLDSPTVQKRKQLTRERSERLRSLAPNKMILWAAAFPPSVWNSNVLQKSTFDFVVEFLEPGHSLQWPAHIYEILHTLAVEQPLCNSSHFREFLTDMDQSAGVDQTIPHSSSQEGQTLQSDVPGVDGK</sequence>
<dbReference type="OrthoDB" id="5422777at2759"/>
<reference evidence="2" key="1">
    <citation type="submission" date="2022-11" db="EMBL/GenBank/DDBJ databases">
        <authorList>
            <person name="Petersen C."/>
        </authorList>
    </citation>
    <scope>NUCLEOTIDE SEQUENCE</scope>
    <source>
        <strain evidence="2">IBT 22155</strain>
    </source>
</reference>
<name>A0A9W9H9Q3_9EURO</name>
<comment type="caution">
    <text evidence="2">The sequence shown here is derived from an EMBL/GenBank/DDBJ whole genome shotgun (WGS) entry which is preliminary data.</text>
</comment>
<evidence type="ECO:0000313" key="3">
    <source>
        <dbReference type="Proteomes" id="UP001149079"/>
    </source>
</evidence>
<keyword evidence="3" id="KW-1185">Reference proteome</keyword>
<dbReference type="EMBL" id="JAPQKL010000002">
    <property type="protein sequence ID" value="KAJ5142498.1"/>
    <property type="molecule type" value="Genomic_DNA"/>
</dbReference>
<feature type="region of interest" description="Disordered" evidence="1">
    <location>
        <begin position="224"/>
        <end position="250"/>
    </location>
</feature>
<dbReference type="GeneID" id="81401199"/>
<reference evidence="2" key="2">
    <citation type="journal article" date="2023" name="IMA Fungus">
        <title>Comparative genomic study of the Penicillium genus elucidates a diverse pangenome and 15 lateral gene transfer events.</title>
        <authorList>
            <person name="Petersen C."/>
            <person name="Sorensen T."/>
            <person name="Nielsen M.R."/>
            <person name="Sondergaard T.E."/>
            <person name="Sorensen J.L."/>
            <person name="Fitzpatrick D.A."/>
            <person name="Frisvad J.C."/>
            <person name="Nielsen K.L."/>
        </authorList>
    </citation>
    <scope>NUCLEOTIDE SEQUENCE</scope>
    <source>
        <strain evidence="2">IBT 22155</strain>
    </source>
</reference>
<dbReference type="AlphaFoldDB" id="A0A9W9H9Q3"/>